<sequence length="392" mass="41747">MQNTVNPETTEISIDFIAGIIWTAQSSVWLKVESSELVTLTDISSPMTVNFNGTDLLDPDGVVTGIGFVDNGKLAYSFEGLSITKQTLQYAFNQILDGNVYEFRALFANIDWVLDLSASTKDNTLMGTGGQDNFKAGSGNDSLYIDGGNDVIDLGGGADSIYIKNFYGYSGGGTTTVTGGAGSDTFMLQYGTDEFDVQLVDNGMTVDLTKKLVVPNAYAIVMSQVENIEGSSFADKLLGSAVANKLFGNGGIDVLTGRAGADQLDGGAKNDTIIGGAGKDRMIGGAGADDFIFQKLADSRGVQRDVIVDFEAGIDDVDLRAIGTDARKDNFIWIGDAKFTGRAGDLHYRQVDNADSAKDFTYVEGDTNGDRKVDILIQLNGLVDPTKADFFL</sequence>
<comment type="cofactor">
    <cofactor evidence="1">
        <name>Ca(2+)</name>
        <dbReference type="ChEBI" id="CHEBI:29108"/>
    </cofactor>
</comment>
<comment type="subcellular location">
    <subcellularLocation>
        <location evidence="2">Secreted</location>
    </subcellularLocation>
</comment>
<dbReference type="EMBL" id="JAUOZU010000003">
    <property type="protein sequence ID" value="MDO6963180.1"/>
    <property type="molecule type" value="Genomic_DNA"/>
</dbReference>
<reference evidence="6" key="2">
    <citation type="submission" date="2023-07" db="EMBL/GenBank/DDBJ databases">
        <authorList>
            <person name="Shen H."/>
        </authorList>
    </citation>
    <scope>NUCLEOTIDE SEQUENCE</scope>
    <source>
        <strain evidence="6">TNR-22</strain>
    </source>
</reference>
<dbReference type="InterPro" id="IPR001343">
    <property type="entry name" value="Hemolysn_Ca-bd"/>
</dbReference>
<dbReference type="PROSITE" id="PS00330">
    <property type="entry name" value="HEMOLYSIN_CALCIUM"/>
    <property type="match status" value="1"/>
</dbReference>
<keyword evidence="7" id="KW-1185">Reference proteome</keyword>
<dbReference type="PANTHER" id="PTHR38340:SF1">
    <property type="entry name" value="S-LAYER PROTEIN"/>
    <property type="match status" value="1"/>
</dbReference>
<accession>A0ABT8YHL9</accession>
<evidence type="ECO:0000259" key="5">
    <source>
        <dbReference type="Pfam" id="PF08548"/>
    </source>
</evidence>
<feature type="domain" description="Peptidase M10 serralysin C-terminal" evidence="5">
    <location>
        <begin position="272"/>
        <end position="390"/>
    </location>
</feature>
<reference evidence="6" key="1">
    <citation type="journal article" date="2015" name="Int. J. Syst. Evol. Microbiol.">
        <title>Rhizobium alvei sp. nov., isolated from a freshwater river.</title>
        <authorList>
            <person name="Sheu S.Y."/>
            <person name="Huang H.W."/>
            <person name="Young C.C."/>
            <person name="Chen W.M."/>
        </authorList>
    </citation>
    <scope>NUCLEOTIDE SEQUENCE</scope>
    <source>
        <strain evidence="6">TNR-22</strain>
    </source>
</reference>
<protein>
    <submittedName>
        <fullName evidence="6">Calcium-binding protein</fullName>
    </submittedName>
</protein>
<evidence type="ECO:0000256" key="3">
    <source>
        <dbReference type="ARBA" id="ARBA00022525"/>
    </source>
</evidence>
<dbReference type="PANTHER" id="PTHR38340">
    <property type="entry name" value="S-LAYER PROTEIN"/>
    <property type="match status" value="1"/>
</dbReference>
<evidence type="ECO:0000256" key="1">
    <source>
        <dbReference type="ARBA" id="ARBA00001913"/>
    </source>
</evidence>
<name>A0ABT8YHL9_9HYPH</name>
<dbReference type="InterPro" id="IPR018511">
    <property type="entry name" value="Hemolysin-typ_Ca-bd_CS"/>
</dbReference>
<evidence type="ECO:0000256" key="2">
    <source>
        <dbReference type="ARBA" id="ARBA00004613"/>
    </source>
</evidence>
<dbReference type="Proteomes" id="UP001174932">
    <property type="component" value="Unassembled WGS sequence"/>
</dbReference>
<dbReference type="InterPro" id="IPR011049">
    <property type="entry name" value="Serralysin-like_metalloprot_C"/>
</dbReference>
<dbReference type="Pfam" id="PF08548">
    <property type="entry name" value="Peptidase_M10_C"/>
    <property type="match status" value="1"/>
</dbReference>
<keyword evidence="4" id="KW-0677">Repeat</keyword>
<dbReference type="RefSeq" id="WP_304375070.1">
    <property type="nucleotide sequence ID" value="NZ_JAUOZU010000003.1"/>
</dbReference>
<proteinExistence type="predicted"/>
<evidence type="ECO:0000313" key="6">
    <source>
        <dbReference type="EMBL" id="MDO6963180.1"/>
    </source>
</evidence>
<dbReference type="Pfam" id="PF00353">
    <property type="entry name" value="HemolysinCabind"/>
    <property type="match status" value="3"/>
</dbReference>
<gene>
    <name evidence="6" type="ORF">Q4481_04380</name>
</gene>
<evidence type="ECO:0000256" key="4">
    <source>
        <dbReference type="ARBA" id="ARBA00022737"/>
    </source>
</evidence>
<dbReference type="InterPro" id="IPR050557">
    <property type="entry name" value="RTX_toxin/Mannuronan_C5-epim"/>
</dbReference>
<dbReference type="SUPFAM" id="SSF51120">
    <property type="entry name" value="beta-Roll"/>
    <property type="match status" value="2"/>
</dbReference>
<organism evidence="6 7">
    <name type="scientific">Rhizobium alvei</name>
    <dbReference type="NCBI Taxonomy" id="1132659"/>
    <lineage>
        <taxon>Bacteria</taxon>
        <taxon>Pseudomonadati</taxon>
        <taxon>Pseudomonadota</taxon>
        <taxon>Alphaproteobacteria</taxon>
        <taxon>Hyphomicrobiales</taxon>
        <taxon>Rhizobiaceae</taxon>
        <taxon>Rhizobium/Agrobacterium group</taxon>
        <taxon>Rhizobium</taxon>
    </lineage>
</organism>
<dbReference type="InterPro" id="IPR013858">
    <property type="entry name" value="Peptidase_M10B_C"/>
</dbReference>
<dbReference type="PRINTS" id="PR00313">
    <property type="entry name" value="CABNDNGRPT"/>
</dbReference>
<dbReference type="Gene3D" id="2.150.10.10">
    <property type="entry name" value="Serralysin-like metalloprotease, C-terminal"/>
    <property type="match status" value="2"/>
</dbReference>
<keyword evidence="3" id="KW-0964">Secreted</keyword>
<evidence type="ECO:0000313" key="7">
    <source>
        <dbReference type="Proteomes" id="UP001174932"/>
    </source>
</evidence>
<comment type="caution">
    <text evidence="6">The sequence shown here is derived from an EMBL/GenBank/DDBJ whole genome shotgun (WGS) entry which is preliminary data.</text>
</comment>